<dbReference type="EMBL" id="BEXD01004093">
    <property type="protein sequence ID" value="GBC06704.1"/>
    <property type="molecule type" value="Genomic_DNA"/>
</dbReference>
<dbReference type="Proteomes" id="UP000247702">
    <property type="component" value="Unassembled WGS sequence"/>
</dbReference>
<evidence type="ECO:0000313" key="1">
    <source>
        <dbReference type="EMBL" id="GBC06704.1"/>
    </source>
</evidence>
<evidence type="ECO:0000313" key="2">
    <source>
        <dbReference type="Proteomes" id="UP000247702"/>
    </source>
</evidence>
<proteinExistence type="predicted"/>
<sequence>MDFSLFLIDLQETHPLEIGPMIPPYLEDMDIEEKFLKSYMQLQRSIQLKNRILSLVNAYFVGKILAEIESTSERFRMKRRLTKHYSTMTEYTFDLFEPNPSQILRTKYLNVQDIRKMKRQEILVLRSYLNQDFAGAQNLGEESC</sequence>
<keyword evidence="2" id="KW-1185">Reference proteome</keyword>
<gene>
    <name evidence="1" type="ORF">RclHR1_00700003</name>
</gene>
<dbReference type="STRING" id="94130.A0A2Z6RVA7"/>
<comment type="caution">
    <text evidence="1">The sequence shown here is derived from an EMBL/GenBank/DDBJ whole genome shotgun (WGS) entry which is preliminary data.</text>
</comment>
<dbReference type="AlphaFoldDB" id="A0A2Z6RVA7"/>
<accession>A0A2Z6RVA7</accession>
<reference evidence="1 2" key="1">
    <citation type="submission" date="2017-11" db="EMBL/GenBank/DDBJ databases">
        <title>The genome of Rhizophagus clarus HR1 reveals common genetic basis of auxotrophy among arbuscular mycorrhizal fungi.</title>
        <authorList>
            <person name="Kobayashi Y."/>
        </authorList>
    </citation>
    <scope>NUCLEOTIDE SEQUENCE [LARGE SCALE GENOMIC DNA]</scope>
    <source>
        <strain evidence="1 2">HR1</strain>
    </source>
</reference>
<protein>
    <submittedName>
        <fullName evidence="1">Uncharacterized protein</fullName>
    </submittedName>
</protein>
<name>A0A2Z6RVA7_9GLOM</name>
<organism evidence="1 2">
    <name type="scientific">Rhizophagus clarus</name>
    <dbReference type="NCBI Taxonomy" id="94130"/>
    <lineage>
        <taxon>Eukaryota</taxon>
        <taxon>Fungi</taxon>
        <taxon>Fungi incertae sedis</taxon>
        <taxon>Mucoromycota</taxon>
        <taxon>Glomeromycotina</taxon>
        <taxon>Glomeromycetes</taxon>
        <taxon>Glomerales</taxon>
        <taxon>Glomeraceae</taxon>
        <taxon>Rhizophagus</taxon>
    </lineage>
</organism>